<dbReference type="AlphaFoldDB" id="A0A2A2D9E1"/>
<name>A0A2A2D9E1_9ACTN</name>
<dbReference type="RefSeq" id="WP_095581611.1">
    <property type="nucleotide sequence ID" value="NZ_JAJQQQ010000026.1"/>
</dbReference>
<sequence length="97" mass="10266">MVIVIFGDLLIASGGPGKDGPMDQQRIDLDDPTVRAALQAMRRHLNTTAAAMTAANPHGAKESLSASAHEAHQALKDVGLLDLPDAVLMDAVRRLDE</sequence>
<accession>A0A2A2D9E1</accession>
<reference evidence="1 2" key="1">
    <citation type="submission" date="2017-08" db="EMBL/GenBank/DDBJ databases">
        <title>Genome sequence of Streptomyces albireticuli NRRL B-1670.</title>
        <authorList>
            <person name="Graham D.E."/>
            <person name="Mahan K.M."/>
            <person name="Klingeman D.M."/>
            <person name="Hettich R.L."/>
            <person name="Parry R.J."/>
            <person name="Spain J.C."/>
        </authorList>
    </citation>
    <scope>NUCLEOTIDE SEQUENCE [LARGE SCALE GENOMIC DNA]</scope>
    <source>
        <strain evidence="1 2">NRRL B-1670</strain>
    </source>
</reference>
<organism evidence="1 2">
    <name type="scientific">Streptomyces albireticuli</name>
    <dbReference type="NCBI Taxonomy" id="1940"/>
    <lineage>
        <taxon>Bacteria</taxon>
        <taxon>Bacillati</taxon>
        <taxon>Actinomycetota</taxon>
        <taxon>Actinomycetes</taxon>
        <taxon>Kitasatosporales</taxon>
        <taxon>Streptomycetaceae</taxon>
        <taxon>Streptomyces</taxon>
    </lineage>
</organism>
<keyword evidence="2" id="KW-1185">Reference proteome</keyword>
<gene>
    <name evidence="1" type="ORF">CK936_15840</name>
</gene>
<comment type="caution">
    <text evidence="1">The sequence shown here is derived from an EMBL/GenBank/DDBJ whole genome shotgun (WGS) entry which is preliminary data.</text>
</comment>
<evidence type="ECO:0000313" key="1">
    <source>
        <dbReference type="EMBL" id="PAU47980.1"/>
    </source>
</evidence>
<evidence type="ECO:0000313" key="2">
    <source>
        <dbReference type="Proteomes" id="UP000218944"/>
    </source>
</evidence>
<proteinExistence type="predicted"/>
<dbReference type="EMBL" id="NSJV01000307">
    <property type="protein sequence ID" value="PAU47980.1"/>
    <property type="molecule type" value="Genomic_DNA"/>
</dbReference>
<protein>
    <submittedName>
        <fullName evidence="1">Uncharacterized protein</fullName>
    </submittedName>
</protein>
<dbReference type="Proteomes" id="UP000218944">
    <property type="component" value="Unassembled WGS sequence"/>
</dbReference>